<sequence length="301" mass="33060">MNAAVAADSDCRQCCMVTDYSLGARKNVNLGLHTMPGPKKGRKRKHEGSTTDSGGSSSNDSSATVKSRYFSAPKSITKPKPKKGARLPASFFDKPCEDLAKSLLGQRLVHLLGSGERLSGTIVETEAYLGKEDSACHSYKGNRSSRVEAMYMSPGTCYVYLIYGMYDCLNISSCGDGQAVLIRALEPKEGILTMCKYRGRRRKNPTKEIKTRDLCSGPGKLTEALQINRAETNKVNLATCSNFWLEAGQGPVEADNIVVCPRIGVDYATPEWVKKPLRYYIRGEQCVSKRNKEAEKAMEST</sequence>
<dbReference type="InterPro" id="IPR003180">
    <property type="entry name" value="MPG"/>
</dbReference>
<evidence type="ECO:0000256" key="2">
    <source>
        <dbReference type="ARBA" id="ARBA00002421"/>
    </source>
</evidence>
<dbReference type="CTD" id="4350"/>
<dbReference type="GO" id="GO:0006284">
    <property type="term" value="P:base-excision repair"/>
    <property type="evidence" value="ECO:0007669"/>
    <property type="project" value="InterPro"/>
</dbReference>
<dbReference type="GO" id="GO:0003677">
    <property type="term" value="F:DNA binding"/>
    <property type="evidence" value="ECO:0007669"/>
    <property type="project" value="InterPro"/>
</dbReference>
<evidence type="ECO:0000256" key="12">
    <source>
        <dbReference type="ARBA" id="ARBA00078171"/>
    </source>
</evidence>
<evidence type="ECO:0000256" key="9">
    <source>
        <dbReference type="ARBA" id="ARBA00066187"/>
    </source>
</evidence>
<dbReference type="SUPFAM" id="SSF50486">
    <property type="entry name" value="FMT C-terminal domain-like"/>
    <property type="match status" value="1"/>
</dbReference>
<evidence type="ECO:0000256" key="4">
    <source>
        <dbReference type="ARBA" id="ARBA00012000"/>
    </source>
</evidence>
<dbReference type="CDD" id="cd00540">
    <property type="entry name" value="AAG"/>
    <property type="match status" value="1"/>
</dbReference>
<dbReference type="KEGG" id="aplc:110973626"/>
<dbReference type="PANTHER" id="PTHR10429">
    <property type="entry name" value="DNA-3-METHYLADENINE GLYCOSYLASE"/>
    <property type="match status" value="1"/>
</dbReference>
<protein>
    <recommendedName>
        <fullName evidence="10">DNA-3-methyladenine glycosylase</fullName>
        <ecNumber evidence="4">3.2.2.21</ecNumber>
    </recommendedName>
    <alternativeName>
        <fullName evidence="11">3-alkyladenine DNA glycosylase</fullName>
    </alternativeName>
    <alternativeName>
        <fullName evidence="8">3-methyladenine DNA glycosidase</fullName>
    </alternativeName>
    <alternativeName>
        <fullName evidence="13">ADPG</fullName>
    </alternativeName>
    <alternativeName>
        <fullName evidence="12">N-methylpurine-DNA glycosylase</fullName>
    </alternativeName>
</protein>
<dbReference type="AlphaFoldDB" id="A0A8B7XJ97"/>
<evidence type="ECO:0000256" key="8">
    <source>
        <dbReference type="ARBA" id="ARBA00033426"/>
    </source>
</evidence>
<evidence type="ECO:0000256" key="6">
    <source>
        <dbReference type="ARBA" id="ARBA00022801"/>
    </source>
</evidence>
<dbReference type="OrthoDB" id="6353017at2759"/>
<dbReference type="GeneID" id="110973626"/>
<evidence type="ECO:0000256" key="7">
    <source>
        <dbReference type="ARBA" id="ARBA00023204"/>
    </source>
</evidence>
<dbReference type="FunFam" id="3.10.300.10:FF:000001">
    <property type="entry name" value="Putative 3-methyladenine DNA glycosylase"/>
    <property type="match status" value="1"/>
</dbReference>
<gene>
    <name evidence="16" type="primary">LOC110973626</name>
</gene>
<evidence type="ECO:0000256" key="11">
    <source>
        <dbReference type="ARBA" id="ARBA00076879"/>
    </source>
</evidence>
<dbReference type="Pfam" id="PF02245">
    <property type="entry name" value="Pur_DNA_glyco"/>
    <property type="match status" value="1"/>
</dbReference>
<dbReference type="EC" id="3.2.2.21" evidence="4"/>
<dbReference type="Gene3D" id="3.10.300.10">
    <property type="entry name" value="Methylpurine-DNA glycosylase (MPG)"/>
    <property type="match status" value="1"/>
</dbReference>
<dbReference type="RefSeq" id="XP_022080261.1">
    <property type="nucleotide sequence ID" value="XM_022224569.1"/>
</dbReference>
<comment type="subunit">
    <text evidence="9">Binds MBD1. Binds SSBP1.</text>
</comment>
<comment type="catalytic activity">
    <reaction evidence="1">
        <text>Hydrolysis of alkylated DNA, releasing 3-methyladenine, 3-methylguanine, 7-methylguanine and 7-methyladenine.</text>
        <dbReference type="EC" id="3.2.2.21"/>
    </reaction>
</comment>
<dbReference type="NCBIfam" id="TIGR00567">
    <property type="entry name" value="3mg"/>
    <property type="match status" value="1"/>
</dbReference>
<comment type="function">
    <text evidence="2">Hydrolysis of the deoxyribose N-glycosidic bond to excise 3-methyladenine, and 7-methylguanine from the damaged DNA polymer formed by alkylation lesions.</text>
</comment>
<reference evidence="16" key="1">
    <citation type="submission" date="2025-08" db="UniProtKB">
        <authorList>
            <consortium name="RefSeq"/>
        </authorList>
    </citation>
    <scope>IDENTIFICATION</scope>
</reference>
<dbReference type="Proteomes" id="UP000694845">
    <property type="component" value="Unplaced"/>
</dbReference>
<evidence type="ECO:0000256" key="3">
    <source>
        <dbReference type="ARBA" id="ARBA00009232"/>
    </source>
</evidence>
<evidence type="ECO:0000256" key="5">
    <source>
        <dbReference type="ARBA" id="ARBA00022763"/>
    </source>
</evidence>
<keyword evidence="6" id="KW-0378">Hydrolase</keyword>
<proteinExistence type="inferred from homology"/>
<feature type="compositionally biased region" description="Low complexity" evidence="14">
    <location>
        <begin position="50"/>
        <end position="62"/>
    </location>
</feature>
<dbReference type="PANTHER" id="PTHR10429:SF0">
    <property type="entry name" value="DNA-3-METHYLADENINE GLYCOSYLASE"/>
    <property type="match status" value="1"/>
</dbReference>
<comment type="similarity">
    <text evidence="3">Belongs to the DNA glycosylase MPG family.</text>
</comment>
<evidence type="ECO:0000256" key="1">
    <source>
        <dbReference type="ARBA" id="ARBA00000086"/>
    </source>
</evidence>
<keyword evidence="15" id="KW-1185">Reference proteome</keyword>
<organism evidence="15 16">
    <name type="scientific">Acanthaster planci</name>
    <name type="common">Crown-of-thorns starfish</name>
    <dbReference type="NCBI Taxonomy" id="133434"/>
    <lineage>
        <taxon>Eukaryota</taxon>
        <taxon>Metazoa</taxon>
        <taxon>Echinodermata</taxon>
        <taxon>Eleutherozoa</taxon>
        <taxon>Asterozoa</taxon>
        <taxon>Asteroidea</taxon>
        <taxon>Valvatacea</taxon>
        <taxon>Valvatida</taxon>
        <taxon>Acanthasteridae</taxon>
        <taxon>Acanthaster</taxon>
    </lineage>
</organism>
<evidence type="ECO:0000256" key="14">
    <source>
        <dbReference type="SAM" id="MobiDB-lite"/>
    </source>
</evidence>
<dbReference type="HAMAP" id="MF_00527">
    <property type="entry name" value="3MGH"/>
    <property type="match status" value="1"/>
</dbReference>
<evidence type="ECO:0000256" key="10">
    <source>
        <dbReference type="ARBA" id="ARBA00068926"/>
    </source>
</evidence>
<keyword evidence="5" id="KW-0227">DNA damage</keyword>
<accession>A0A8B7XJ97</accession>
<feature type="region of interest" description="Disordered" evidence="14">
    <location>
        <begin position="29"/>
        <end position="65"/>
    </location>
</feature>
<name>A0A8B7XJ97_ACAPL</name>
<dbReference type="GO" id="GO:0003905">
    <property type="term" value="F:alkylbase DNA N-glycosylase activity"/>
    <property type="evidence" value="ECO:0007669"/>
    <property type="project" value="UniProtKB-EC"/>
</dbReference>
<dbReference type="InterPro" id="IPR036995">
    <property type="entry name" value="MPG_sf"/>
</dbReference>
<keyword evidence="7" id="KW-0234">DNA repair</keyword>
<dbReference type="InterPro" id="IPR011034">
    <property type="entry name" value="Formyl_transferase-like_C_sf"/>
</dbReference>
<evidence type="ECO:0000313" key="15">
    <source>
        <dbReference type="Proteomes" id="UP000694845"/>
    </source>
</evidence>
<evidence type="ECO:0000256" key="13">
    <source>
        <dbReference type="ARBA" id="ARBA00082988"/>
    </source>
</evidence>
<evidence type="ECO:0000313" key="16">
    <source>
        <dbReference type="RefSeq" id="XP_022080261.1"/>
    </source>
</evidence>